<name>A0A5J4WC79_9EUKA</name>
<organism evidence="2 3">
    <name type="scientific">Streblomastix strix</name>
    <dbReference type="NCBI Taxonomy" id="222440"/>
    <lineage>
        <taxon>Eukaryota</taxon>
        <taxon>Metamonada</taxon>
        <taxon>Preaxostyla</taxon>
        <taxon>Oxymonadida</taxon>
        <taxon>Streblomastigidae</taxon>
        <taxon>Streblomastix</taxon>
    </lineage>
</organism>
<feature type="non-terminal residue" evidence="2">
    <location>
        <position position="95"/>
    </location>
</feature>
<proteinExistence type="predicted"/>
<evidence type="ECO:0000313" key="2">
    <source>
        <dbReference type="EMBL" id="KAA6392430.1"/>
    </source>
</evidence>
<dbReference type="EMBL" id="SNRW01002542">
    <property type="protein sequence ID" value="KAA6392430.1"/>
    <property type="molecule type" value="Genomic_DNA"/>
</dbReference>
<evidence type="ECO:0000256" key="1">
    <source>
        <dbReference type="SAM" id="Phobius"/>
    </source>
</evidence>
<comment type="caution">
    <text evidence="2">The sequence shown here is derived from an EMBL/GenBank/DDBJ whole genome shotgun (WGS) entry which is preliminary data.</text>
</comment>
<sequence>MLYGLCFGIDLIYLGIAVYNKQKVPEDLRSLSQQLIWITIFISPVVMYNIMTRPLNCIIHLDKIFGDYCHPKLNLAEAIIWIIIEIMRLLFSFFV</sequence>
<keyword evidence="1" id="KW-0472">Membrane</keyword>
<dbReference type="AlphaFoldDB" id="A0A5J4WC79"/>
<protein>
    <submittedName>
        <fullName evidence="2">Uncharacterized protein</fullName>
    </submittedName>
</protein>
<feature type="transmembrane region" description="Helical" evidence="1">
    <location>
        <begin position="73"/>
        <end position="94"/>
    </location>
</feature>
<feature type="transmembrane region" description="Helical" evidence="1">
    <location>
        <begin position="35"/>
        <end position="52"/>
    </location>
</feature>
<evidence type="ECO:0000313" key="3">
    <source>
        <dbReference type="Proteomes" id="UP000324800"/>
    </source>
</evidence>
<dbReference type="Proteomes" id="UP000324800">
    <property type="component" value="Unassembled WGS sequence"/>
</dbReference>
<reference evidence="2 3" key="1">
    <citation type="submission" date="2019-03" db="EMBL/GenBank/DDBJ databases">
        <title>Single cell metagenomics reveals metabolic interactions within the superorganism composed of flagellate Streblomastix strix and complex community of Bacteroidetes bacteria on its surface.</title>
        <authorList>
            <person name="Treitli S.C."/>
            <person name="Kolisko M."/>
            <person name="Husnik F."/>
            <person name="Keeling P."/>
            <person name="Hampl V."/>
        </authorList>
    </citation>
    <scope>NUCLEOTIDE SEQUENCE [LARGE SCALE GENOMIC DNA]</scope>
    <source>
        <strain evidence="2">ST1C</strain>
    </source>
</reference>
<keyword evidence="1" id="KW-0812">Transmembrane</keyword>
<keyword evidence="1" id="KW-1133">Transmembrane helix</keyword>
<gene>
    <name evidence="2" type="ORF">EZS28_012042</name>
</gene>
<accession>A0A5J4WC79</accession>